<feature type="non-terminal residue" evidence="4">
    <location>
        <position position="727"/>
    </location>
</feature>
<dbReference type="InterPro" id="IPR023213">
    <property type="entry name" value="CAT-like_dom_sf"/>
</dbReference>
<dbReference type="PROSITE" id="PS00455">
    <property type="entry name" value="AMP_BINDING"/>
    <property type="match status" value="1"/>
</dbReference>
<evidence type="ECO:0000259" key="2">
    <source>
        <dbReference type="Pfam" id="PF00668"/>
    </source>
</evidence>
<feature type="domain" description="Condensation" evidence="2">
    <location>
        <begin position="74"/>
        <end position="517"/>
    </location>
</feature>
<dbReference type="InterPro" id="IPR020845">
    <property type="entry name" value="AMP-binding_CS"/>
</dbReference>
<reference evidence="4 5" key="1">
    <citation type="submission" date="2018-01" db="EMBL/GenBank/DDBJ databases">
        <title>Co-occurrence of chitin degradation, pigmentation and bioactivity in marine Pseudoalteromonas.</title>
        <authorList>
            <person name="Paulsen S."/>
            <person name="Gram L."/>
            <person name="Machado H."/>
        </authorList>
    </citation>
    <scope>NUCLEOTIDE SEQUENCE [LARGE SCALE GENOMIC DNA]</scope>
    <source>
        <strain evidence="4 5">S1946</strain>
    </source>
</reference>
<feature type="domain" description="AMP-dependent synthetase/ligase" evidence="1">
    <location>
        <begin position="540"/>
        <end position="712"/>
    </location>
</feature>
<dbReference type="GO" id="GO:0005829">
    <property type="term" value="C:cytosol"/>
    <property type="evidence" value="ECO:0007669"/>
    <property type="project" value="TreeGrafter"/>
</dbReference>
<feature type="domain" description="TubC N-terminal docking" evidence="3">
    <location>
        <begin position="6"/>
        <end position="55"/>
    </location>
</feature>
<evidence type="ECO:0000313" key="4">
    <source>
        <dbReference type="EMBL" id="RZM70325.1"/>
    </source>
</evidence>
<dbReference type="PANTHER" id="PTHR45527:SF1">
    <property type="entry name" value="FATTY ACID SYNTHASE"/>
    <property type="match status" value="1"/>
</dbReference>
<dbReference type="CDD" id="cd19531">
    <property type="entry name" value="LCL_NRPS-like"/>
    <property type="match status" value="1"/>
</dbReference>
<organism evidence="4 5">
    <name type="scientific">Pseudoalteromonas rubra</name>
    <dbReference type="NCBI Taxonomy" id="43658"/>
    <lineage>
        <taxon>Bacteria</taxon>
        <taxon>Pseudomonadati</taxon>
        <taxon>Pseudomonadota</taxon>
        <taxon>Gammaproteobacteria</taxon>
        <taxon>Alteromonadales</taxon>
        <taxon>Pseudoalteromonadaceae</taxon>
        <taxon>Pseudoalteromonas</taxon>
    </lineage>
</organism>
<accession>A0A4Q7DY69</accession>
<dbReference type="Gene3D" id="3.40.50.980">
    <property type="match status" value="2"/>
</dbReference>
<dbReference type="AlphaFoldDB" id="A0A4Q7DY69"/>
<comment type="caution">
    <text evidence="4">The sequence shown here is derived from an EMBL/GenBank/DDBJ whole genome shotgun (WGS) entry which is preliminary data.</text>
</comment>
<dbReference type="SUPFAM" id="SSF52777">
    <property type="entry name" value="CoA-dependent acyltransferases"/>
    <property type="match status" value="2"/>
</dbReference>
<evidence type="ECO:0000259" key="3">
    <source>
        <dbReference type="Pfam" id="PF18563"/>
    </source>
</evidence>
<proteinExistence type="predicted"/>
<dbReference type="Pfam" id="PF00501">
    <property type="entry name" value="AMP-binding"/>
    <property type="match status" value="1"/>
</dbReference>
<dbReference type="GO" id="GO:0009239">
    <property type="term" value="P:enterobactin biosynthetic process"/>
    <property type="evidence" value="ECO:0007669"/>
    <property type="project" value="TreeGrafter"/>
</dbReference>
<evidence type="ECO:0000259" key="1">
    <source>
        <dbReference type="Pfam" id="PF00501"/>
    </source>
</evidence>
<evidence type="ECO:0000313" key="5">
    <source>
        <dbReference type="Proteomes" id="UP000292345"/>
    </source>
</evidence>
<sequence length="727" mass="82440">MMTLSSLFNELAQKQISITLDDNNNLRLRGKKELLTQSLKASIREHKSQIVAMLQATAAGDAPPIVPVDRQLTKLQLSFAQQRLWMLNQIDGDNRHYNMPVGLRVCGAINEEALQYALRSIVQRHEVLRTVFAVDEKGEPFPVALEDYEFTVVWQDLSQQSELLQQQNARRFVHEQMTSQFNFSHDLMLKAGVAKLSEKEHLLVINMHHIASDGWSIGILVKEFSELYQSFVDGRQAELAALDIQYLDYAQWQRNWLKGDKLAEFKRYWHTCLAELPELHNLPLDYPRPARQTFNGAIVESVVDTLTCERLRAFCDAQRASLFMGIQAAFSVLLARYSQETDIVMGTPVANREQDEVANLIGFFANMLVLRSDLSSQPDFLTVLQRSKEMLLGAYAHQQYPFEKLVEDIQPARNMSFSPLFQVMIVMQNNEQHTLDLSDVSISHLPQSEPSAKYDLSLCITEQADQLALSWEYNCDLFAADTVKGLAENFVRLIPKLLENPTQNVFAVDFLSERERALQLGEWTRTQVAYPQQSGIHQLFEQQVERDEGKVAIYHQQAALSYGELNRRANALARYLEQTRKAQGVVGICLSRSPDLIVAMLAVLKLGCTYLPLDKDYPRSRIEFMLKDADMSCVITEKDIAEQLHLDKDCTVLLDDKAVIAQLAQCSTSNLTHIDTPADTIAYLIYTSGSTGQPKGVMITHQNAVAMLSWAEQFYTPAQRTHVLAST</sequence>
<dbReference type="FunFam" id="3.40.50.980:FF:000001">
    <property type="entry name" value="Non-ribosomal peptide synthetase"/>
    <property type="match status" value="1"/>
</dbReference>
<dbReference type="InterPro" id="IPR001242">
    <property type="entry name" value="Condensation_dom"/>
</dbReference>
<dbReference type="GO" id="GO:0009366">
    <property type="term" value="C:enterobactin synthetase complex"/>
    <property type="evidence" value="ECO:0007669"/>
    <property type="project" value="TreeGrafter"/>
</dbReference>
<dbReference type="Proteomes" id="UP000292345">
    <property type="component" value="Unassembled WGS sequence"/>
</dbReference>
<dbReference type="Pfam" id="PF00668">
    <property type="entry name" value="Condensation"/>
    <property type="match status" value="1"/>
</dbReference>
<dbReference type="Gene3D" id="1.10.10.1830">
    <property type="entry name" value="Non-ribosomal peptide synthase, adenylation domain"/>
    <property type="match status" value="1"/>
</dbReference>
<dbReference type="GO" id="GO:0043041">
    <property type="term" value="P:amino acid activation for nonribosomal peptide biosynthetic process"/>
    <property type="evidence" value="ECO:0007669"/>
    <property type="project" value="TreeGrafter"/>
</dbReference>
<dbReference type="InterPro" id="IPR041464">
    <property type="entry name" value="TubC_N"/>
</dbReference>
<dbReference type="GO" id="GO:0047527">
    <property type="term" value="F:2,3-dihydroxybenzoate-serine ligase activity"/>
    <property type="evidence" value="ECO:0007669"/>
    <property type="project" value="TreeGrafter"/>
</dbReference>
<name>A0A4Q7DY69_9GAMM</name>
<dbReference type="RefSeq" id="WP_165389229.1">
    <property type="nucleotide sequence ID" value="NZ_PPUZ01000142.1"/>
</dbReference>
<dbReference type="SUPFAM" id="SSF56801">
    <property type="entry name" value="Acetyl-CoA synthetase-like"/>
    <property type="match status" value="1"/>
</dbReference>
<gene>
    <name evidence="4" type="ORF">C3B51_23020</name>
</gene>
<dbReference type="Gene3D" id="3.30.559.30">
    <property type="entry name" value="Nonribosomal peptide synthetase, condensation domain"/>
    <property type="match status" value="1"/>
</dbReference>
<dbReference type="Pfam" id="PF18563">
    <property type="entry name" value="TubC_N"/>
    <property type="match status" value="1"/>
</dbReference>
<dbReference type="GO" id="GO:0031177">
    <property type="term" value="F:phosphopantetheine binding"/>
    <property type="evidence" value="ECO:0007669"/>
    <property type="project" value="TreeGrafter"/>
</dbReference>
<dbReference type="InterPro" id="IPR044894">
    <property type="entry name" value="TubC_N_sf"/>
</dbReference>
<protein>
    <submittedName>
        <fullName evidence="4">Non-ribosomal peptide synthetase</fullName>
    </submittedName>
</protein>
<dbReference type="Gene3D" id="3.30.559.10">
    <property type="entry name" value="Chloramphenicol acetyltransferase-like domain"/>
    <property type="match status" value="1"/>
</dbReference>
<dbReference type="EMBL" id="PPUZ01000142">
    <property type="protein sequence ID" value="RZM70325.1"/>
    <property type="molecule type" value="Genomic_DNA"/>
</dbReference>
<dbReference type="InterPro" id="IPR000873">
    <property type="entry name" value="AMP-dep_synth/lig_dom"/>
</dbReference>
<dbReference type="PANTHER" id="PTHR45527">
    <property type="entry name" value="NONRIBOSOMAL PEPTIDE SYNTHETASE"/>
    <property type="match status" value="1"/>
</dbReference>